<evidence type="ECO:0008006" key="3">
    <source>
        <dbReference type="Google" id="ProtNLM"/>
    </source>
</evidence>
<dbReference type="RefSeq" id="WP_034728031.1">
    <property type="nucleotide sequence ID" value="NZ_JAHVIQ010000001.1"/>
</dbReference>
<dbReference type="Proteomes" id="UP000287022">
    <property type="component" value="Unassembled WGS sequence"/>
</dbReference>
<accession>A0A432Z8F7</accession>
<dbReference type="STRING" id="1122124.GCA_000423165_00981"/>
<keyword evidence="2" id="KW-1185">Reference proteome</keyword>
<evidence type="ECO:0000313" key="2">
    <source>
        <dbReference type="Proteomes" id="UP000287022"/>
    </source>
</evidence>
<comment type="caution">
    <text evidence="1">The sequence shown here is derived from an EMBL/GenBank/DDBJ whole genome shotgun (WGS) entry which is preliminary data.</text>
</comment>
<evidence type="ECO:0000313" key="1">
    <source>
        <dbReference type="EMBL" id="RUO74167.1"/>
    </source>
</evidence>
<protein>
    <recommendedName>
        <fullName evidence="3">Uracil-DNA glycosylase-like domain-containing protein</fullName>
    </recommendedName>
</protein>
<name>A0A432Z8F7_9GAMM</name>
<reference evidence="2" key="1">
    <citation type="journal article" date="2018" name="Front. Microbiol.">
        <title>Genome-Based Analysis Reveals the Taxonomy and Diversity of the Family Idiomarinaceae.</title>
        <authorList>
            <person name="Liu Y."/>
            <person name="Lai Q."/>
            <person name="Shao Z."/>
        </authorList>
    </citation>
    <scope>NUCLEOTIDE SEQUENCE [LARGE SCALE GENOMIC DNA]</scope>
    <source>
        <strain evidence="2">c121</strain>
    </source>
</reference>
<dbReference type="AlphaFoldDB" id="A0A432Z8F7"/>
<gene>
    <name evidence="1" type="ORF">CWI80_02090</name>
</gene>
<sequence>MSRAPTKDFKKWALGFGGADGGDLGFSHRPSRWVCGIEWGGGHTVADLREALRSDVTHPPKGYCNTEYNLKFHYNRQKMKLFSAINGGIVHDFRSFATNEKPFTSGATGYFKTNLYPISFRNTSASLWKNEFGVLTGFDTKRDYAQWCEENRFNMLRQLSQKHRPELIVCAGKTYVDKFKKAFCEPEDNFTAEEIEQRTLYWLRNKDGTLVIVIPFMSGRWGLVRNIAIQAFGERIGELLAN</sequence>
<dbReference type="EMBL" id="PIQE01000001">
    <property type="protein sequence ID" value="RUO74167.1"/>
    <property type="molecule type" value="Genomic_DNA"/>
</dbReference>
<organism evidence="1 2">
    <name type="scientific">Pseudidiomarina sediminum</name>
    <dbReference type="NCBI Taxonomy" id="431675"/>
    <lineage>
        <taxon>Bacteria</taxon>
        <taxon>Pseudomonadati</taxon>
        <taxon>Pseudomonadota</taxon>
        <taxon>Gammaproteobacteria</taxon>
        <taxon>Alteromonadales</taxon>
        <taxon>Idiomarinaceae</taxon>
        <taxon>Pseudidiomarina</taxon>
    </lineage>
</organism>
<proteinExistence type="predicted"/>